<evidence type="ECO:0000259" key="3">
    <source>
        <dbReference type="PROSITE" id="PS51719"/>
    </source>
</evidence>
<evidence type="ECO:0000313" key="5">
    <source>
        <dbReference type="Proteomes" id="UP000289152"/>
    </source>
</evidence>
<organism evidence="4 5">
    <name type="scientific">Tremella mesenterica</name>
    <name type="common">Jelly fungus</name>
    <dbReference type="NCBI Taxonomy" id="5217"/>
    <lineage>
        <taxon>Eukaryota</taxon>
        <taxon>Fungi</taxon>
        <taxon>Dikarya</taxon>
        <taxon>Basidiomycota</taxon>
        <taxon>Agaricomycotina</taxon>
        <taxon>Tremellomycetes</taxon>
        <taxon>Tremellales</taxon>
        <taxon>Tremellaceae</taxon>
        <taxon>Tremella</taxon>
    </lineage>
</organism>
<dbReference type="PROSITE" id="PS51719">
    <property type="entry name" value="G_SEPTIN"/>
    <property type="match status" value="1"/>
</dbReference>
<feature type="region of interest" description="Disordered" evidence="2">
    <location>
        <begin position="389"/>
        <end position="424"/>
    </location>
</feature>
<dbReference type="PANTHER" id="PTHR18884">
    <property type="entry name" value="SEPTIN"/>
    <property type="match status" value="1"/>
</dbReference>
<feature type="region of interest" description="Disordered" evidence="2">
    <location>
        <begin position="43"/>
        <end position="79"/>
    </location>
</feature>
<dbReference type="VEuPathDB" id="FungiDB:TREMEDRAFT_61950"/>
<evidence type="ECO:0000256" key="2">
    <source>
        <dbReference type="SAM" id="MobiDB-lite"/>
    </source>
</evidence>
<dbReference type="Pfam" id="PF00735">
    <property type="entry name" value="Septin"/>
    <property type="match status" value="1"/>
</dbReference>
<dbReference type="Proteomes" id="UP000289152">
    <property type="component" value="Unassembled WGS sequence"/>
</dbReference>
<dbReference type="GO" id="GO:0005525">
    <property type="term" value="F:GTP binding"/>
    <property type="evidence" value="ECO:0007669"/>
    <property type="project" value="UniProtKB-KW"/>
</dbReference>
<keyword evidence="1" id="KW-0547">Nucleotide-binding</keyword>
<feature type="region of interest" description="Disordered" evidence="2">
    <location>
        <begin position="1"/>
        <end position="30"/>
    </location>
</feature>
<dbReference type="InParanoid" id="A0A4Q1BSR4"/>
<comment type="caution">
    <text evidence="4">The sequence shown here is derived from an EMBL/GenBank/DDBJ whole genome shotgun (WGS) entry which is preliminary data.</text>
</comment>
<dbReference type="InterPro" id="IPR030379">
    <property type="entry name" value="G_SEPTIN_dom"/>
</dbReference>
<dbReference type="OrthoDB" id="10261408at2759"/>
<keyword evidence="1" id="KW-0342">GTP-binding</keyword>
<feature type="compositionally biased region" description="Basic residues" evidence="2">
    <location>
        <begin position="1"/>
        <end position="10"/>
    </location>
</feature>
<reference evidence="4 5" key="1">
    <citation type="submission" date="2016-06" db="EMBL/GenBank/DDBJ databases">
        <title>Evolution of pathogenesis and genome organization in the Tremellales.</title>
        <authorList>
            <person name="Cuomo C."/>
            <person name="Litvintseva A."/>
            <person name="Heitman J."/>
            <person name="Chen Y."/>
            <person name="Sun S."/>
            <person name="Springer D."/>
            <person name="Dromer F."/>
            <person name="Young S."/>
            <person name="Zeng Q."/>
            <person name="Chapman S."/>
            <person name="Gujja S."/>
            <person name="Saif S."/>
            <person name="Birren B."/>
        </authorList>
    </citation>
    <scope>NUCLEOTIDE SEQUENCE [LARGE SCALE GENOMIC DNA]</scope>
    <source>
        <strain evidence="4 5">ATCC 28783</strain>
    </source>
</reference>
<sequence length="471" mass="51658">MPSLLRRKRAPSQTQPNRPEPILRHSLSLPDLTTPLIDPDAWEEFPSFFSPPTQPNGSPVIPSHSNPKETNSVSNTRGRKPSLIGAAVQFHKPFSTQTVSPDFRNPAARWARESMISTTTSVPDTAGGRRAEYAERTMSVASRRRGRKAKALTRLNIVVAGGKGVGKTSFITLLADSLESHQSISDKKDPTPSAKTTPGPPQTAPQSMIPSPTKRMSSQMITASLPDYEKTLVRVIDTPGLELADTAVGRSERNRGVEGLLRMLEERYEETLREESKVLRTKARADDEVIHLKVKDVDWSGAGLFDEASVVVEQEKSRSKMTRGDLDIIHRLSTRANVLPVLAHADALTISQLTEVRAAVRRDLAEAMPEDGGRGFGIFLDEEADQSYDVDMDAPNKPLTNGAPPSPSSTTRSDPPLPDLPYAIFSPEPSREKILGRKFAWGIADVMDPEQSDFVYLREAIFGTHVKVGSS</sequence>
<keyword evidence="5" id="KW-1185">Reference proteome</keyword>
<name>A0A4Q1BSR4_TREME</name>
<dbReference type="Gene3D" id="3.40.50.300">
    <property type="entry name" value="P-loop containing nucleotide triphosphate hydrolases"/>
    <property type="match status" value="1"/>
</dbReference>
<dbReference type="STRING" id="5217.A0A4Q1BSR4"/>
<feature type="compositionally biased region" description="Polar residues" evidence="2">
    <location>
        <begin position="63"/>
        <end position="76"/>
    </location>
</feature>
<feature type="compositionally biased region" description="Polar residues" evidence="2">
    <location>
        <begin position="204"/>
        <end position="218"/>
    </location>
</feature>
<dbReference type="EMBL" id="SDIL01000012">
    <property type="protein sequence ID" value="RXK41000.1"/>
    <property type="molecule type" value="Genomic_DNA"/>
</dbReference>
<comment type="similarity">
    <text evidence="1">Belongs to the TRAFAC class TrmE-Era-EngA-EngB-Septin-like GTPase superfamily. Septin GTPase family.</text>
</comment>
<accession>A0A4Q1BSR4</accession>
<gene>
    <name evidence="4" type="ORF">M231_01631</name>
</gene>
<protein>
    <recommendedName>
        <fullName evidence="3">Septin-type G domain-containing protein</fullName>
    </recommendedName>
</protein>
<dbReference type="SUPFAM" id="SSF52540">
    <property type="entry name" value="P-loop containing nucleoside triphosphate hydrolases"/>
    <property type="match status" value="2"/>
</dbReference>
<dbReference type="AlphaFoldDB" id="A0A4Q1BSR4"/>
<evidence type="ECO:0000256" key="1">
    <source>
        <dbReference type="RuleBase" id="RU004560"/>
    </source>
</evidence>
<feature type="region of interest" description="Disordered" evidence="2">
    <location>
        <begin position="182"/>
        <end position="218"/>
    </location>
</feature>
<proteinExistence type="inferred from homology"/>
<evidence type="ECO:0000313" key="4">
    <source>
        <dbReference type="EMBL" id="RXK41000.1"/>
    </source>
</evidence>
<dbReference type="InterPro" id="IPR027417">
    <property type="entry name" value="P-loop_NTPase"/>
</dbReference>
<feature type="domain" description="Septin-type G" evidence="3">
    <location>
        <begin position="151"/>
        <end position="471"/>
    </location>
</feature>